<dbReference type="InterPro" id="IPR018392">
    <property type="entry name" value="LysM"/>
</dbReference>
<dbReference type="Gene3D" id="3.10.350.10">
    <property type="entry name" value="LysM domain"/>
    <property type="match status" value="1"/>
</dbReference>
<feature type="domain" description="Rhodanese" evidence="2">
    <location>
        <begin position="250"/>
        <end position="286"/>
    </location>
</feature>
<dbReference type="Gene3D" id="2.70.70.10">
    <property type="entry name" value="Glucose Permease (Domain IIA)"/>
    <property type="match status" value="1"/>
</dbReference>
<dbReference type="AlphaFoldDB" id="A0A2M8P0Y5"/>
<dbReference type="PROSITE" id="PS50206">
    <property type="entry name" value="RHODANESE_3"/>
    <property type="match status" value="1"/>
</dbReference>
<dbReference type="EMBL" id="PGTK01000004">
    <property type="protein sequence ID" value="PJF31205.1"/>
    <property type="molecule type" value="Genomic_DNA"/>
</dbReference>
<name>A0A2M8P0Y5_9CHLR</name>
<dbReference type="InterPro" id="IPR011055">
    <property type="entry name" value="Dup_hybrid_motif"/>
</dbReference>
<gene>
    <name evidence="4" type="ORF">CUN51_04880</name>
</gene>
<feature type="region of interest" description="Disordered" evidence="1">
    <location>
        <begin position="73"/>
        <end position="94"/>
    </location>
</feature>
<reference evidence="4 5" key="1">
    <citation type="submission" date="2017-11" db="EMBL/GenBank/DDBJ databases">
        <title>Evolution of Phototrophy in the Chloroflexi Phylum Driven by Horizontal Gene Transfer.</title>
        <authorList>
            <person name="Ward L.M."/>
            <person name="Hemp J."/>
            <person name="Shih P.M."/>
            <person name="Mcglynn S.E."/>
            <person name="Fischer W."/>
        </authorList>
    </citation>
    <scope>NUCLEOTIDE SEQUENCE [LARGE SCALE GENOMIC DNA]</scope>
    <source>
        <strain evidence="4">CP2_2F</strain>
    </source>
</reference>
<dbReference type="CDD" id="cd00118">
    <property type="entry name" value="LysM"/>
    <property type="match status" value="1"/>
</dbReference>
<dbReference type="SMART" id="SM00257">
    <property type="entry name" value="LysM"/>
    <property type="match status" value="1"/>
</dbReference>
<feature type="domain" description="LysM" evidence="3">
    <location>
        <begin position="105"/>
        <end position="150"/>
    </location>
</feature>
<dbReference type="PROSITE" id="PS51782">
    <property type="entry name" value="LYSM"/>
    <property type="match status" value="1"/>
</dbReference>
<evidence type="ECO:0000259" key="3">
    <source>
        <dbReference type="PROSITE" id="PS51782"/>
    </source>
</evidence>
<dbReference type="InterPro" id="IPR001763">
    <property type="entry name" value="Rhodanese-like_dom"/>
</dbReference>
<proteinExistence type="predicted"/>
<evidence type="ECO:0000256" key="1">
    <source>
        <dbReference type="SAM" id="MobiDB-lite"/>
    </source>
</evidence>
<protein>
    <submittedName>
        <fullName evidence="4">Uncharacterized protein</fullName>
    </submittedName>
</protein>
<accession>A0A2M8P0Y5</accession>
<comment type="caution">
    <text evidence="4">The sequence shown here is derived from an EMBL/GenBank/DDBJ whole genome shotgun (WGS) entry which is preliminary data.</text>
</comment>
<organism evidence="4 5">
    <name type="scientific">Candidatus Thermofonsia Clade 1 bacterium</name>
    <dbReference type="NCBI Taxonomy" id="2364210"/>
    <lineage>
        <taxon>Bacteria</taxon>
        <taxon>Bacillati</taxon>
        <taxon>Chloroflexota</taxon>
        <taxon>Candidatus Thermofontia</taxon>
        <taxon>Candidatus Thermofonsia Clade 1</taxon>
    </lineage>
</organism>
<dbReference type="InterPro" id="IPR036779">
    <property type="entry name" value="LysM_dom_sf"/>
</dbReference>
<dbReference type="Pfam" id="PF01476">
    <property type="entry name" value="LysM"/>
    <property type="match status" value="1"/>
</dbReference>
<evidence type="ECO:0000313" key="5">
    <source>
        <dbReference type="Proteomes" id="UP000228921"/>
    </source>
</evidence>
<sequence length="553" mass="60153">MARSGLHPFPACGERDGDRGLVPMRIPALALLWLIVALGTTAFACVQSTAPVIYVTATPLQLVPTLEATLPNPFIPTPTPSGPTATPLQPTPNPPNQIALNAAPIRYEIQQGDTLSGLAVRFGTTVAEILRLNPTLNENSVLAVGQVIQMPGRPQQVTPNFKIIPDSELVYSPALKGFDVAAYIRFQPGFIRVYSENVGGGRFMSGAEIVQFVAQSASVNPRLLLALLEYRSGWITNPVPSGDALTYPMGNRSERARSLLSQLDWAAAQLNGGYYGWRTRGMTAIEFADRSRIAIAPDLNGGTVGVMNYLARSAVNREQWLRDISPQGFFTTYMALFGDPFRYAVEPLLPPDLKQPELVLPFPRGETWYLTAGPHGGWDARQSGWGAVDFAPPRPPDSVLLTQGSCYVSPYFTTSMAAGIVVRSGDGVVVVDLDMDGDERTGWTLVYLHIADADRTPAGTVVQAGSPIGRPSCEGLYLNSLGTHVHIARRYNGEWIVADCPTCLPEVPNVPFVMSGWELKGYVGQVYQGYLQKDGMIRRAEQGRDNPINQIQW</sequence>
<evidence type="ECO:0000313" key="4">
    <source>
        <dbReference type="EMBL" id="PJF31205.1"/>
    </source>
</evidence>
<dbReference type="Proteomes" id="UP000228921">
    <property type="component" value="Unassembled WGS sequence"/>
</dbReference>
<dbReference type="SUPFAM" id="SSF54106">
    <property type="entry name" value="LysM domain"/>
    <property type="match status" value="1"/>
</dbReference>
<evidence type="ECO:0000259" key="2">
    <source>
        <dbReference type="PROSITE" id="PS50206"/>
    </source>
</evidence>